<dbReference type="OrthoDB" id="8758615at2"/>
<evidence type="ECO:0000313" key="3">
    <source>
        <dbReference type="EMBL" id="QCP14054.1"/>
    </source>
</evidence>
<evidence type="ECO:0000256" key="1">
    <source>
        <dbReference type="SAM" id="MobiDB-lite"/>
    </source>
</evidence>
<dbReference type="Proteomes" id="UP000584325">
    <property type="component" value="Unassembled WGS sequence"/>
</dbReference>
<sequence>MQNDDKDRLQQPPIHTHLPDTVPPEDVKKIVGDAVPHGADYNLPPPPGAGKSMGSGLDDSVGGPTMGADPVPRGQAATVRDQDSRAVDQHMGNLQQGNQQQGSEQQGNQQQGNQQQGSEQQGDQQQEGNQQQGNQQQGNQQQGNQQQGSGTGSSSEGVPGNAQRATEQSGGARSEGLLPGGDEADGRFEVAEEVSFDLQSDQARQVGSMEDAAKGPHGDKLSDAVAGTLGKDGGKP</sequence>
<protein>
    <submittedName>
        <fullName evidence="2">Cobalamin biosynthesis protein CobT</fullName>
    </submittedName>
</protein>
<dbReference type="RefSeq" id="WP_137316829.1">
    <property type="nucleotide sequence ID" value="NZ_CP040017.1"/>
</dbReference>
<reference evidence="2 5" key="2">
    <citation type="submission" date="2020-08" db="EMBL/GenBank/DDBJ databases">
        <title>Genomic Encyclopedia of Type Strains, Phase III (KMG-III): the genomes of soil and plant-associated and newly described type strains.</title>
        <authorList>
            <person name="Whitman W."/>
        </authorList>
    </citation>
    <scope>NUCLEOTIDE SEQUENCE [LARGE SCALE GENOMIC DNA]</scope>
    <source>
        <strain evidence="2 5">CECT 7753</strain>
    </source>
</reference>
<evidence type="ECO:0000313" key="2">
    <source>
        <dbReference type="EMBL" id="MBB3224079.1"/>
    </source>
</evidence>
<gene>
    <name evidence="3" type="ORF">FCL38_29290</name>
    <name evidence="2" type="ORF">FHS02_004938</name>
</gene>
<feature type="compositionally biased region" description="Low complexity" evidence="1">
    <location>
        <begin position="95"/>
        <end position="157"/>
    </location>
</feature>
<dbReference type="Proteomes" id="UP000298763">
    <property type="component" value="Chromosome"/>
</dbReference>
<accession>A0A4P8HZW6</accession>
<feature type="compositionally biased region" description="Basic and acidic residues" evidence="1">
    <location>
        <begin position="211"/>
        <end position="222"/>
    </location>
</feature>
<keyword evidence="4" id="KW-1185">Reference proteome</keyword>
<proteinExistence type="predicted"/>
<evidence type="ECO:0000313" key="5">
    <source>
        <dbReference type="Proteomes" id="UP000584325"/>
    </source>
</evidence>
<dbReference type="EMBL" id="JACHXS010000011">
    <property type="protein sequence ID" value="MBB3224079.1"/>
    <property type="molecule type" value="Genomic_DNA"/>
</dbReference>
<name>A0A4P8HZW6_9BURK</name>
<feature type="region of interest" description="Disordered" evidence="1">
    <location>
        <begin position="1"/>
        <end position="236"/>
    </location>
</feature>
<organism evidence="2 5">
    <name type="scientific">Pseudoduganella umbonata</name>
    <dbReference type="NCBI Taxonomy" id="864828"/>
    <lineage>
        <taxon>Bacteria</taxon>
        <taxon>Pseudomonadati</taxon>
        <taxon>Pseudomonadota</taxon>
        <taxon>Betaproteobacteria</taxon>
        <taxon>Burkholderiales</taxon>
        <taxon>Oxalobacteraceae</taxon>
        <taxon>Telluria group</taxon>
        <taxon>Pseudoduganella</taxon>
    </lineage>
</organism>
<evidence type="ECO:0000313" key="4">
    <source>
        <dbReference type="Proteomes" id="UP000298763"/>
    </source>
</evidence>
<reference evidence="3 4" key="1">
    <citation type="submission" date="2019-05" db="EMBL/GenBank/DDBJ databases">
        <title>Draft Genome Sequences of Six Type Strains of the Genus Massilia.</title>
        <authorList>
            <person name="Miess H."/>
            <person name="Frediansyhah A."/>
            <person name="Gross H."/>
        </authorList>
    </citation>
    <scope>NUCLEOTIDE SEQUENCE [LARGE SCALE GENOMIC DNA]</scope>
    <source>
        <strain evidence="3 4">DSMZ 26121</strain>
    </source>
</reference>
<dbReference type="AlphaFoldDB" id="A0A4P8HZW6"/>
<dbReference type="EMBL" id="CP040017">
    <property type="protein sequence ID" value="QCP14054.1"/>
    <property type="molecule type" value="Genomic_DNA"/>
</dbReference>